<feature type="transmembrane region" description="Helical" evidence="5">
    <location>
        <begin position="384"/>
        <end position="406"/>
    </location>
</feature>
<feature type="domain" description="EAL" evidence="7">
    <location>
        <begin position="730"/>
        <end position="978"/>
    </location>
</feature>
<dbReference type="Proteomes" id="UP000311605">
    <property type="component" value="Unassembled WGS sequence"/>
</dbReference>
<dbReference type="GO" id="GO:0008519">
    <property type="term" value="F:ammonium channel activity"/>
    <property type="evidence" value="ECO:0007669"/>
    <property type="project" value="InterPro"/>
</dbReference>
<dbReference type="InterPro" id="IPR052155">
    <property type="entry name" value="Biofilm_reg_signaling"/>
</dbReference>
<keyword evidence="4 5" id="KW-0472">Membrane</keyword>
<dbReference type="CDD" id="cd01948">
    <property type="entry name" value="EAL"/>
    <property type="match status" value="1"/>
</dbReference>
<dbReference type="GO" id="GO:0016020">
    <property type="term" value="C:membrane"/>
    <property type="evidence" value="ECO:0007669"/>
    <property type="project" value="UniProtKB-SubCell"/>
</dbReference>
<dbReference type="NCBIfam" id="TIGR00229">
    <property type="entry name" value="sensory_box"/>
    <property type="match status" value="1"/>
</dbReference>
<dbReference type="PANTHER" id="PTHR44757">
    <property type="entry name" value="DIGUANYLATE CYCLASE DGCP"/>
    <property type="match status" value="1"/>
</dbReference>
<dbReference type="AlphaFoldDB" id="A0A5C4XNN9"/>
<dbReference type="NCBIfam" id="TIGR00254">
    <property type="entry name" value="GGDEF"/>
    <property type="match status" value="1"/>
</dbReference>
<dbReference type="PROSITE" id="PS50887">
    <property type="entry name" value="GGDEF"/>
    <property type="match status" value="1"/>
</dbReference>
<dbReference type="Gene3D" id="1.10.3430.10">
    <property type="entry name" value="Ammonium transporter AmtB like domains"/>
    <property type="match status" value="1"/>
</dbReference>
<dbReference type="CDD" id="cd00130">
    <property type="entry name" value="PAS"/>
    <property type="match status" value="1"/>
</dbReference>
<evidence type="ECO:0000313" key="10">
    <source>
        <dbReference type="Proteomes" id="UP000311605"/>
    </source>
</evidence>
<feature type="transmembrane region" description="Helical" evidence="5">
    <location>
        <begin position="352"/>
        <end position="372"/>
    </location>
</feature>
<feature type="transmembrane region" description="Helical" evidence="5">
    <location>
        <begin position="81"/>
        <end position="101"/>
    </location>
</feature>
<dbReference type="InterPro" id="IPR001633">
    <property type="entry name" value="EAL_dom"/>
</dbReference>
<feature type="transmembrane region" description="Helical" evidence="5">
    <location>
        <begin position="154"/>
        <end position="175"/>
    </location>
</feature>
<dbReference type="SUPFAM" id="SSF141868">
    <property type="entry name" value="EAL domain-like"/>
    <property type="match status" value="1"/>
</dbReference>
<feature type="transmembrane region" description="Helical" evidence="5">
    <location>
        <begin position="266"/>
        <end position="286"/>
    </location>
</feature>
<dbReference type="CDD" id="cd01949">
    <property type="entry name" value="GGDEF"/>
    <property type="match status" value="1"/>
</dbReference>
<keyword evidence="2 5" id="KW-0812">Transmembrane</keyword>
<dbReference type="InterPro" id="IPR043128">
    <property type="entry name" value="Rev_trsase/Diguanyl_cyclase"/>
</dbReference>
<dbReference type="EMBL" id="VDMN01000001">
    <property type="protein sequence ID" value="TNM65062.1"/>
    <property type="molecule type" value="Genomic_DNA"/>
</dbReference>
<dbReference type="Pfam" id="PF00563">
    <property type="entry name" value="EAL"/>
    <property type="match status" value="1"/>
</dbReference>
<dbReference type="Pfam" id="PF00990">
    <property type="entry name" value="GGDEF"/>
    <property type="match status" value="1"/>
</dbReference>
<dbReference type="InterPro" id="IPR000160">
    <property type="entry name" value="GGDEF_dom"/>
</dbReference>
<keyword evidence="3 5" id="KW-1133">Transmembrane helix</keyword>
<evidence type="ECO:0000256" key="2">
    <source>
        <dbReference type="ARBA" id="ARBA00022692"/>
    </source>
</evidence>
<dbReference type="Gene3D" id="3.30.450.20">
    <property type="entry name" value="PAS domain"/>
    <property type="match status" value="1"/>
</dbReference>
<feature type="transmembrane region" description="Helical" evidence="5">
    <location>
        <begin position="236"/>
        <end position="260"/>
    </location>
</feature>
<dbReference type="PROSITE" id="PS50112">
    <property type="entry name" value="PAS"/>
    <property type="match status" value="1"/>
</dbReference>
<evidence type="ECO:0000259" key="6">
    <source>
        <dbReference type="PROSITE" id="PS50112"/>
    </source>
</evidence>
<dbReference type="SMART" id="SM00267">
    <property type="entry name" value="GGDEF"/>
    <property type="match status" value="1"/>
</dbReference>
<feature type="transmembrane region" description="Helical" evidence="5">
    <location>
        <begin position="195"/>
        <end position="216"/>
    </location>
</feature>
<feature type="transmembrane region" description="Helical" evidence="5">
    <location>
        <begin position="298"/>
        <end position="316"/>
    </location>
</feature>
<feature type="transmembrane region" description="Helical" evidence="5">
    <location>
        <begin position="322"/>
        <end position="340"/>
    </location>
</feature>
<evidence type="ECO:0000313" key="9">
    <source>
        <dbReference type="EMBL" id="TNM65062.1"/>
    </source>
</evidence>
<feature type="domain" description="GGDEF" evidence="8">
    <location>
        <begin position="587"/>
        <end position="721"/>
    </location>
</feature>
<keyword evidence="10" id="KW-1185">Reference proteome</keyword>
<dbReference type="PANTHER" id="PTHR44757:SF2">
    <property type="entry name" value="BIOFILM ARCHITECTURE MAINTENANCE PROTEIN MBAA"/>
    <property type="match status" value="1"/>
</dbReference>
<dbReference type="Gene3D" id="3.20.20.450">
    <property type="entry name" value="EAL domain"/>
    <property type="match status" value="1"/>
</dbReference>
<feature type="transmembrane region" description="Helical" evidence="5">
    <location>
        <begin position="37"/>
        <end position="60"/>
    </location>
</feature>
<reference evidence="9 10" key="1">
    <citation type="submission" date="2019-06" db="EMBL/GenBank/DDBJ databases">
        <title>The draft genome of Rhizobium smilacinae PTYR-5.</title>
        <authorList>
            <person name="Liu L."/>
            <person name="Li L."/>
            <person name="Zhang X."/>
        </authorList>
    </citation>
    <scope>NUCLEOTIDE SEQUENCE [LARGE SCALE GENOMIC DNA]</scope>
    <source>
        <strain evidence="9 10">PTYR-5</strain>
    </source>
</reference>
<dbReference type="Pfam" id="PF00909">
    <property type="entry name" value="Ammonium_transp"/>
    <property type="match status" value="1"/>
</dbReference>
<gene>
    <name evidence="9" type="ORF">FHP24_01840</name>
</gene>
<organism evidence="9 10">
    <name type="scientific">Aliirhizobium smilacinae</name>
    <dbReference type="NCBI Taxonomy" id="1395944"/>
    <lineage>
        <taxon>Bacteria</taxon>
        <taxon>Pseudomonadati</taxon>
        <taxon>Pseudomonadota</taxon>
        <taxon>Alphaproteobacteria</taxon>
        <taxon>Hyphomicrobiales</taxon>
        <taxon>Rhizobiaceae</taxon>
        <taxon>Aliirhizobium</taxon>
    </lineage>
</organism>
<evidence type="ECO:0000259" key="8">
    <source>
        <dbReference type="PROSITE" id="PS50887"/>
    </source>
</evidence>
<proteinExistence type="predicted"/>
<dbReference type="InterPro" id="IPR029787">
    <property type="entry name" value="Nucleotide_cyclase"/>
</dbReference>
<comment type="caution">
    <text evidence="9">The sequence shown here is derived from an EMBL/GenBank/DDBJ whole genome shotgun (WGS) entry which is preliminary data.</text>
</comment>
<dbReference type="InterPro" id="IPR035919">
    <property type="entry name" value="EAL_sf"/>
</dbReference>
<feature type="transmembrane region" description="Helical" evidence="5">
    <location>
        <begin position="121"/>
        <end position="142"/>
    </location>
</feature>
<evidence type="ECO:0000256" key="4">
    <source>
        <dbReference type="ARBA" id="ARBA00023136"/>
    </source>
</evidence>
<dbReference type="InterPro" id="IPR035965">
    <property type="entry name" value="PAS-like_dom_sf"/>
</dbReference>
<dbReference type="InterPro" id="IPR029020">
    <property type="entry name" value="Ammonium/urea_transptr"/>
</dbReference>
<accession>A0A5C4XNN9</accession>
<dbReference type="SUPFAM" id="SSF111352">
    <property type="entry name" value="Ammonium transporter"/>
    <property type="match status" value="1"/>
</dbReference>
<dbReference type="PROSITE" id="PS50883">
    <property type="entry name" value="EAL"/>
    <property type="match status" value="1"/>
</dbReference>
<evidence type="ECO:0000256" key="3">
    <source>
        <dbReference type="ARBA" id="ARBA00022989"/>
    </source>
</evidence>
<dbReference type="SMART" id="SM00052">
    <property type="entry name" value="EAL"/>
    <property type="match status" value="1"/>
</dbReference>
<protein>
    <submittedName>
        <fullName evidence="9">EAL domain-containing protein</fullName>
    </submittedName>
</protein>
<dbReference type="SUPFAM" id="SSF55073">
    <property type="entry name" value="Nucleotide cyclase"/>
    <property type="match status" value="1"/>
</dbReference>
<evidence type="ECO:0000256" key="5">
    <source>
        <dbReference type="SAM" id="Phobius"/>
    </source>
</evidence>
<dbReference type="InterPro" id="IPR000014">
    <property type="entry name" value="PAS"/>
</dbReference>
<feature type="domain" description="PAS" evidence="6">
    <location>
        <begin position="453"/>
        <end position="509"/>
    </location>
</feature>
<sequence length="1010" mass="108406">MRSQRLCSTHVVWFLIVAVFSAPYAYAESGLPGDHTISPAVADIWMIVVAACVMIMQVGLLFRSAGSGRPGNSLKVARTNLLGFVLAVIAFAFIGATLAFGQSQVFPFGTGPGLSLFDDLTSGQSALIIFQLMLGGVAITIFSGSVAERMTPKAFAATCLFVAGLVYPVFLHWARGDLLFPNLTAFLANLDFVDLAGGVSVHATAGWVALAACMAISSQDKGAFFLRSQVPGRNAIFSAAGALLLFVGWVGLNGGFAIAYGGSAPAVIVNSLLAAGMGACIGSLIALRTDRQVLPERLISGMLGGLAAVTAGAGLVDVTGALVIGGIGGAVAICGNLFVAHRLKVGDPMGVVGIYAFAGSAGAVLLPLIAPLAYLPAGGRLEQLWVQVVGVGINFYWAFGATYLFFRILDRVMLIRREENAQDGRDEVIAEWSRQYDDAERVAALAKATFEAIMIHRNGIVVDGNEELAKLVGRPLPDLIGRSIFDFLRDGEAIRVSEIIKLNDDARHEISIELPDGSMVPVAARGRDISFHGEKARVGCFVDLRERKEAEKRIRYLALHDPLTGLPNRVLFTESLNGIMAHAGDGHVFGIAMIDLDRFKDINDIHGHQAGDAVIREVSARLMAAVGPQDMVARLGGDEFAAILGSISTEQDLEAFSKRVLEAMAVPIDIRRGEQVNVTLSIGAALYSDHTADKDALIGCADIALYHAKHSGRNAFRLFRCGMNDLIEKRRALEGDLELALQHGQFELYLQPRIDVQDASISGYEALLRWSHPTRGMVSPADFIPVAEASGKIIQLGEWVLAEAVGLLDGIEGHISINVSPLQFRHGDFVANLAGLLQRTGADPRRIELEITESVLIDDDARAVQILGELKRMGFTIALDDFGTGYSSLSYLSRYPFDTLKIDRSFVANLAIAENARMIVKTIIDLGTRLGMKVVAEGVETTEEALFLAHAGCHELQGYLLGRPSKVSDIARQIDPAIAVQLKHMPRRLPEIRDSGFHRDADSRLVGKLA</sequence>
<dbReference type="SUPFAM" id="SSF55785">
    <property type="entry name" value="PYP-like sensor domain (PAS domain)"/>
    <property type="match status" value="1"/>
</dbReference>
<comment type="subcellular location">
    <subcellularLocation>
        <location evidence="1">Membrane</location>
        <topology evidence="1">Multi-pass membrane protein</topology>
    </subcellularLocation>
</comment>
<dbReference type="Gene3D" id="3.30.70.270">
    <property type="match status" value="1"/>
</dbReference>
<name>A0A5C4XNN9_9HYPH</name>
<evidence type="ECO:0000259" key="7">
    <source>
        <dbReference type="PROSITE" id="PS50883"/>
    </source>
</evidence>
<evidence type="ECO:0000256" key="1">
    <source>
        <dbReference type="ARBA" id="ARBA00004141"/>
    </source>
</evidence>
<dbReference type="InterPro" id="IPR024041">
    <property type="entry name" value="NH4_transpt_AmtB-like_dom"/>
</dbReference>
<dbReference type="OrthoDB" id="9814202at2"/>